<protein>
    <submittedName>
        <fullName evidence="9">ATP-dependent RNA helicase</fullName>
    </submittedName>
</protein>
<dbReference type="InterPro" id="IPR027417">
    <property type="entry name" value="P-loop_NTPase"/>
</dbReference>
<dbReference type="PANTHER" id="PTHR18934:SF99">
    <property type="entry name" value="ATP-DEPENDENT RNA HELICASE DHX37-RELATED"/>
    <property type="match status" value="1"/>
</dbReference>
<keyword evidence="4 9" id="KW-0347">Helicase</keyword>
<evidence type="ECO:0000256" key="6">
    <source>
        <dbReference type="SAM" id="MobiDB-lite"/>
    </source>
</evidence>
<dbReference type="AlphaFoldDB" id="A0A146KG79"/>
<dbReference type="GO" id="GO:0005524">
    <property type="term" value="F:ATP binding"/>
    <property type="evidence" value="ECO:0007669"/>
    <property type="project" value="UniProtKB-KW"/>
</dbReference>
<dbReference type="EMBL" id="GDID01001438">
    <property type="protein sequence ID" value="JAP95168.1"/>
    <property type="molecule type" value="Transcribed_RNA"/>
</dbReference>
<dbReference type="SMART" id="SM00490">
    <property type="entry name" value="HELICc"/>
    <property type="match status" value="1"/>
</dbReference>
<evidence type="ECO:0000259" key="7">
    <source>
        <dbReference type="PROSITE" id="PS51192"/>
    </source>
</evidence>
<dbReference type="PROSITE" id="PS51194">
    <property type="entry name" value="HELICASE_CTER"/>
    <property type="match status" value="1"/>
</dbReference>
<comment type="similarity">
    <text evidence="1">Belongs to the DEAD box helicase family. DEAH subfamily.</text>
</comment>
<feature type="non-terminal residue" evidence="9">
    <location>
        <position position="1"/>
    </location>
</feature>
<evidence type="ECO:0000256" key="3">
    <source>
        <dbReference type="ARBA" id="ARBA00022801"/>
    </source>
</evidence>
<reference evidence="9" key="1">
    <citation type="submission" date="2015-07" db="EMBL/GenBank/DDBJ databases">
        <title>Adaptation to a free-living lifestyle via gene acquisitions in the diplomonad Trepomonas sp. PC1.</title>
        <authorList>
            <person name="Xu F."/>
            <person name="Jerlstrom-Hultqvist J."/>
            <person name="Kolisko M."/>
            <person name="Simpson A.G.B."/>
            <person name="Roger A.J."/>
            <person name="Svard S.G."/>
            <person name="Andersson J.O."/>
        </authorList>
    </citation>
    <scope>NUCLEOTIDE SEQUENCE</scope>
    <source>
        <strain evidence="9">PC1</strain>
    </source>
</reference>
<feature type="non-terminal residue" evidence="9">
    <location>
        <position position="355"/>
    </location>
</feature>
<dbReference type="PROSITE" id="PS51192">
    <property type="entry name" value="HELICASE_ATP_BIND_1"/>
    <property type="match status" value="1"/>
</dbReference>
<evidence type="ECO:0000256" key="1">
    <source>
        <dbReference type="ARBA" id="ARBA00008792"/>
    </source>
</evidence>
<evidence type="ECO:0000313" key="9">
    <source>
        <dbReference type="EMBL" id="JAP95168.1"/>
    </source>
</evidence>
<dbReference type="GO" id="GO:0016787">
    <property type="term" value="F:hydrolase activity"/>
    <property type="evidence" value="ECO:0007669"/>
    <property type="project" value="UniProtKB-KW"/>
</dbReference>
<feature type="domain" description="Helicase C-terminal" evidence="8">
    <location>
        <begin position="191"/>
        <end position="355"/>
    </location>
</feature>
<dbReference type="CDD" id="cd18791">
    <property type="entry name" value="SF2_C_RHA"/>
    <property type="match status" value="1"/>
</dbReference>
<keyword evidence="5" id="KW-0067">ATP-binding</keyword>
<sequence length="355" mass="40912">KNVNSKAIFATEGVLLQMLTEDFLLRKYSCVVLDEAHERTQSMDVIIGCLSRVVLQRRKLFEQQFTDQEQDIEITPLKLILMSATIDENVILNKNLFQKKPAVIQLQKKLFPVAVHFLPKQEENILQKMFDQIVQINENFGIGNILVFVTGQYEIFELMKMLNYHYFGVEKQLAVENSEEDDFNQPIQEKPVEKAEPKDEKEYNDEELHTVFCQTEITKEVIDQLREEYISALQKPVYQKKKFIPIILPLHGQLSLEDQKKIYDEVPAENRLILIATNVAESSLTIPAVKFIVDGCQHKIKVQTQTGCRLSVQNCAISNLIQRTGRAGRLCPGHCFRMITPGQMGQLDQQQKCEI</sequence>
<feature type="domain" description="Helicase ATP-binding" evidence="7">
    <location>
        <begin position="1"/>
        <end position="104"/>
    </location>
</feature>
<dbReference type="GO" id="GO:0003723">
    <property type="term" value="F:RNA binding"/>
    <property type="evidence" value="ECO:0007669"/>
    <property type="project" value="TreeGrafter"/>
</dbReference>
<dbReference type="InterPro" id="IPR014001">
    <property type="entry name" value="Helicase_ATP-bd"/>
</dbReference>
<dbReference type="PROSITE" id="PS00690">
    <property type="entry name" value="DEAH_ATP_HELICASE"/>
    <property type="match status" value="1"/>
</dbReference>
<proteinExistence type="inferred from homology"/>
<accession>A0A146KG79</accession>
<dbReference type="PANTHER" id="PTHR18934">
    <property type="entry name" value="ATP-DEPENDENT RNA HELICASE"/>
    <property type="match status" value="1"/>
</dbReference>
<keyword evidence="2" id="KW-0547">Nucleotide-binding</keyword>
<feature type="region of interest" description="Disordered" evidence="6">
    <location>
        <begin position="180"/>
        <end position="201"/>
    </location>
</feature>
<dbReference type="SUPFAM" id="SSF52540">
    <property type="entry name" value="P-loop containing nucleoside triphosphate hydrolases"/>
    <property type="match status" value="1"/>
</dbReference>
<gene>
    <name evidence="9" type="ORF">TPC1_11926</name>
</gene>
<evidence type="ECO:0000256" key="4">
    <source>
        <dbReference type="ARBA" id="ARBA00022806"/>
    </source>
</evidence>
<evidence type="ECO:0000256" key="2">
    <source>
        <dbReference type="ARBA" id="ARBA00022741"/>
    </source>
</evidence>
<dbReference type="InterPro" id="IPR001650">
    <property type="entry name" value="Helicase_C-like"/>
</dbReference>
<dbReference type="Pfam" id="PF00271">
    <property type="entry name" value="Helicase_C"/>
    <property type="match status" value="1"/>
</dbReference>
<dbReference type="Gene3D" id="3.40.50.300">
    <property type="entry name" value="P-loop containing nucleotide triphosphate hydrolases"/>
    <property type="match status" value="3"/>
</dbReference>
<dbReference type="GO" id="GO:0005730">
    <property type="term" value="C:nucleolus"/>
    <property type="evidence" value="ECO:0007669"/>
    <property type="project" value="TreeGrafter"/>
</dbReference>
<dbReference type="GO" id="GO:0000462">
    <property type="term" value="P:maturation of SSU-rRNA from tricistronic rRNA transcript (SSU-rRNA, 5.8S rRNA, LSU-rRNA)"/>
    <property type="evidence" value="ECO:0007669"/>
    <property type="project" value="TreeGrafter"/>
</dbReference>
<evidence type="ECO:0000256" key="5">
    <source>
        <dbReference type="ARBA" id="ARBA00022840"/>
    </source>
</evidence>
<organism evidence="9">
    <name type="scientific">Trepomonas sp. PC1</name>
    <dbReference type="NCBI Taxonomy" id="1076344"/>
    <lineage>
        <taxon>Eukaryota</taxon>
        <taxon>Metamonada</taxon>
        <taxon>Diplomonadida</taxon>
        <taxon>Hexamitidae</taxon>
        <taxon>Hexamitinae</taxon>
        <taxon>Trepomonas</taxon>
    </lineage>
</organism>
<dbReference type="InterPro" id="IPR002464">
    <property type="entry name" value="DNA/RNA_helicase_DEAH_CS"/>
</dbReference>
<feature type="compositionally biased region" description="Basic and acidic residues" evidence="6">
    <location>
        <begin position="190"/>
        <end position="201"/>
    </location>
</feature>
<keyword evidence="3" id="KW-0378">Hydrolase</keyword>
<dbReference type="GO" id="GO:0004386">
    <property type="term" value="F:helicase activity"/>
    <property type="evidence" value="ECO:0007669"/>
    <property type="project" value="UniProtKB-KW"/>
</dbReference>
<name>A0A146KG79_9EUKA</name>
<evidence type="ECO:0000259" key="8">
    <source>
        <dbReference type="PROSITE" id="PS51194"/>
    </source>
</evidence>